<name>A0A9P8PLG6_WICPI</name>
<accession>A0A9P8PLG6</accession>
<sequence length="593" mass="68279">MSPFPQNLLNSVYHNTAKPTHPAGDQGFLETVDTPGMFLSLTDQSSRPQASNEFIQLVKKKAVGSVQKQVWLQEHPGNTHTPGLNCTTSNLEISQAQHLLSQQQFQKNQQHSYSVPQHHHHHHNSFSNITHNTVKMKGRGSSIGDLLNSDDALSDKQFPLLAYNQATSYHSSRAVTSSPNYSEADGNNQHTKISIASILNDENPLESNSVNPPQKQLDQSSQQQSEAEEPNSHSEGQSPINDMDDSHDSPEDFTTLHNQDSEEVRKMLLRNVPNAPGPDDIFLFKPLVYDNFDYNHQTSVRYINFTLRDSEQGLKKSLVMIKDPNTYITNIEHIHFIFFNAFVLHRGVFFKVAWASDVYKVYICSDCEKKLITCKFIYADAEKKTVVNIERRFEEGCFEHKCNLDDIKSRYQKVRLGKYKHERNKLLKKKTQDPTNTSLLIKNLDQNYKERSKETEELFKVFKKEKHSIQKFKLGEMLGDDRRLNFYLHITSFIKVLLERYHKQLNTARFDSAKVVAPILISITIEARLRCSQNEFEECCAMLDISPRETYRGLITKMRGRTERYLEVRSPKVKDEDRILVCEIIDLIGKVTI</sequence>
<evidence type="ECO:0000256" key="1">
    <source>
        <dbReference type="SAM" id="MobiDB-lite"/>
    </source>
</evidence>
<feature type="compositionally biased region" description="Low complexity" evidence="1">
    <location>
        <begin position="212"/>
        <end position="225"/>
    </location>
</feature>
<protein>
    <submittedName>
        <fullName evidence="2">Uncharacterized protein</fullName>
    </submittedName>
</protein>
<comment type="caution">
    <text evidence="2">The sequence shown here is derived from an EMBL/GenBank/DDBJ whole genome shotgun (WGS) entry which is preliminary data.</text>
</comment>
<dbReference type="EMBL" id="JAEUBG010005651">
    <property type="protein sequence ID" value="KAH3673424.1"/>
    <property type="molecule type" value="Genomic_DNA"/>
</dbReference>
<reference evidence="2" key="2">
    <citation type="submission" date="2021-01" db="EMBL/GenBank/DDBJ databases">
        <authorList>
            <person name="Schikora-Tamarit M.A."/>
        </authorList>
    </citation>
    <scope>NUCLEOTIDE SEQUENCE</scope>
    <source>
        <strain evidence="2">CBS2887</strain>
    </source>
</reference>
<gene>
    <name evidence="2" type="ORF">WICPIJ_009812</name>
</gene>
<organism evidence="2 3">
    <name type="scientific">Wickerhamomyces pijperi</name>
    <name type="common">Yeast</name>
    <name type="synonym">Pichia pijperi</name>
    <dbReference type="NCBI Taxonomy" id="599730"/>
    <lineage>
        <taxon>Eukaryota</taxon>
        <taxon>Fungi</taxon>
        <taxon>Dikarya</taxon>
        <taxon>Ascomycota</taxon>
        <taxon>Saccharomycotina</taxon>
        <taxon>Saccharomycetes</taxon>
        <taxon>Phaffomycetales</taxon>
        <taxon>Wickerhamomycetaceae</taxon>
        <taxon>Wickerhamomyces</taxon>
    </lineage>
</organism>
<dbReference type="AlphaFoldDB" id="A0A9P8PLG6"/>
<evidence type="ECO:0000313" key="2">
    <source>
        <dbReference type="EMBL" id="KAH3673424.1"/>
    </source>
</evidence>
<keyword evidence="3" id="KW-1185">Reference proteome</keyword>
<evidence type="ECO:0000313" key="3">
    <source>
        <dbReference type="Proteomes" id="UP000774326"/>
    </source>
</evidence>
<feature type="region of interest" description="Disordered" evidence="1">
    <location>
        <begin position="203"/>
        <end position="260"/>
    </location>
</feature>
<reference evidence="2" key="1">
    <citation type="journal article" date="2021" name="Open Biol.">
        <title>Shared evolutionary footprints suggest mitochondrial oxidative damage underlies multiple complex I losses in fungi.</title>
        <authorList>
            <person name="Schikora-Tamarit M.A."/>
            <person name="Marcet-Houben M."/>
            <person name="Nosek J."/>
            <person name="Gabaldon T."/>
        </authorList>
    </citation>
    <scope>NUCLEOTIDE SEQUENCE</scope>
    <source>
        <strain evidence="2">CBS2887</strain>
    </source>
</reference>
<dbReference type="Proteomes" id="UP000774326">
    <property type="component" value="Unassembled WGS sequence"/>
</dbReference>
<proteinExistence type="predicted"/>